<name>A0A811VJ69_CERCA</name>
<dbReference type="OrthoDB" id="18740at2759"/>
<evidence type="ECO:0000313" key="1">
    <source>
        <dbReference type="EMBL" id="CAD7015330.1"/>
    </source>
</evidence>
<comment type="caution">
    <text evidence="1">The sequence shown here is derived from an EMBL/GenBank/DDBJ whole genome shotgun (WGS) entry which is preliminary data.</text>
</comment>
<organism evidence="1 2">
    <name type="scientific">Ceratitis capitata</name>
    <name type="common">Mediterranean fruit fly</name>
    <name type="synonym">Tephritis capitata</name>
    <dbReference type="NCBI Taxonomy" id="7213"/>
    <lineage>
        <taxon>Eukaryota</taxon>
        <taxon>Metazoa</taxon>
        <taxon>Ecdysozoa</taxon>
        <taxon>Arthropoda</taxon>
        <taxon>Hexapoda</taxon>
        <taxon>Insecta</taxon>
        <taxon>Pterygota</taxon>
        <taxon>Neoptera</taxon>
        <taxon>Endopterygota</taxon>
        <taxon>Diptera</taxon>
        <taxon>Brachycera</taxon>
        <taxon>Muscomorpha</taxon>
        <taxon>Tephritoidea</taxon>
        <taxon>Tephritidae</taxon>
        <taxon>Ceratitis</taxon>
        <taxon>Ceratitis</taxon>
    </lineage>
</organism>
<dbReference type="AlphaFoldDB" id="A0A811VJ69"/>
<gene>
    <name evidence="1" type="ORF">CCAP1982_LOCUS23275</name>
</gene>
<dbReference type="EMBL" id="CAJHJT010000056">
    <property type="protein sequence ID" value="CAD7015330.1"/>
    <property type="molecule type" value="Genomic_DNA"/>
</dbReference>
<evidence type="ECO:0000313" key="2">
    <source>
        <dbReference type="Proteomes" id="UP000606786"/>
    </source>
</evidence>
<dbReference type="Proteomes" id="UP000606786">
    <property type="component" value="Unassembled WGS sequence"/>
</dbReference>
<protein>
    <submittedName>
        <fullName evidence="1">(Mediterranean fruit fly) hypothetical protein</fullName>
    </submittedName>
</protein>
<sequence length="61" mass="6582">MANPEVEHLGIMAYAAHLQWVPPRPPLSDLINVLMESNSGRVGEPHTSASTCSRAISVSVR</sequence>
<reference evidence="1" key="1">
    <citation type="submission" date="2020-11" db="EMBL/GenBank/DDBJ databases">
        <authorList>
            <person name="Whitehead M."/>
        </authorList>
    </citation>
    <scope>NUCLEOTIDE SEQUENCE</scope>
    <source>
        <strain evidence="1">EGII</strain>
    </source>
</reference>
<proteinExistence type="predicted"/>
<accession>A0A811VJ69</accession>
<keyword evidence="2" id="KW-1185">Reference proteome</keyword>